<evidence type="ECO:0000256" key="1">
    <source>
        <dbReference type="ARBA" id="ARBA00004173"/>
    </source>
</evidence>
<reference evidence="9 10" key="1">
    <citation type="journal article" date="2010" name="Science">
        <title>Genomic comparison of the ants Camponotus floridanus and Harpegnathos saltator.</title>
        <authorList>
            <person name="Bonasio R."/>
            <person name="Zhang G."/>
            <person name="Ye C."/>
            <person name="Mutti N.S."/>
            <person name="Fang X."/>
            <person name="Qin N."/>
            <person name="Donahue G."/>
            <person name="Yang P."/>
            <person name="Li Q."/>
            <person name="Li C."/>
            <person name="Zhang P."/>
            <person name="Huang Z."/>
            <person name="Berger S.L."/>
            <person name="Reinberg D."/>
            <person name="Wang J."/>
            <person name="Liebig J."/>
        </authorList>
    </citation>
    <scope>NUCLEOTIDE SEQUENCE [LARGE SCALE GENOMIC DNA]</scope>
    <source>
        <strain evidence="10">C129</strain>
    </source>
</reference>
<evidence type="ECO:0000256" key="4">
    <source>
        <dbReference type="ARBA" id="ARBA00022980"/>
    </source>
</evidence>
<keyword evidence="3" id="KW-0809">Transit peptide</keyword>
<dbReference type="AlphaFoldDB" id="E2A8L8"/>
<evidence type="ECO:0000256" key="3">
    <source>
        <dbReference type="ARBA" id="ARBA00022946"/>
    </source>
</evidence>
<evidence type="ECO:0000313" key="10">
    <source>
        <dbReference type="Proteomes" id="UP000000311"/>
    </source>
</evidence>
<accession>E2A8L8</accession>
<dbReference type="PANTHER" id="PTHR21035:SF2">
    <property type="entry name" value="SMALL RIBOSOMAL SUBUNIT PROTEIN MS26"/>
    <property type="match status" value="1"/>
</dbReference>
<dbReference type="STRING" id="104421.E2A8L8"/>
<keyword evidence="10" id="KW-1185">Reference proteome</keyword>
<evidence type="ECO:0000313" key="9">
    <source>
        <dbReference type="EMBL" id="EFN70205.1"/>
    </source>
</evidence>
<evidence type="ECO:0000256" key="2">
    <source>
        <dbReference type="ARBA" id="ARBA00009672"/>
    </source>
</evidence>
<evidence type="ECO:0000256" key="8">
    <source>
        <dbReference type="ARBA" id="ARBA00035344"/>
    </source>
</evidence>
<keyword evidence="4 9" id="KW-0689">Ribosomal protein</keyword>
<gene>
    <name evidence="9" type="ORF">EAG_14008</name>
</gene>
<dbReference type="OrthoDB" id="5988811at2759"/>
<dbReference type="GO" id="GO:0005763">
    <property type="term" value="C:mitochondrial small ribosomal subunit"/>
    <property type="evidence" value="ECO:0007669"/>
    <property type="project" value="InterPro"/>
</dbReference>
<name>E2A8L8_CAMFO</name>
<comment type="subcellular location">
    <subcellularLocation>
        <location evidence="1">Mitochondrion</location>
    </subcellularLocation>
</comment>
<dbReference type="OMA" id="WNNQENL"/>
<protein>
    <recommendedName>
        <fullName evidence="7">Small ribosomal subunit protein mS26</fullName>
    </recommendedName>
    <alternativeName>
        <fullName evidence="8">28S ribosomal protein S26, mitochondrial</fullName>
    </alternativeName>
</protein>
<evidence type="ECO:0000256" key="5">
    <source>
        <dbReference type="ARBA" id="ARBA00023128"/>
    </source>
</evidence>
<keyword evidence="6" id="KW-0687">Ribonucleoprotein</keyword>
<proteinExistence type="inferred from homology"/>
<dbReference type="EMBL" id="GL437652">
    <property type="protein sequence ID" value="EFN70205.1"/>
    <property type="molecule type" value="Genomic_DNA"/>
</dbReference>
<comment type="similarity">
    <text evidence="2">Belongs to the mitochondrion-specific ribosomal protein mS26 family.</text>
</comment>
<evidence type="ECO:0000256" key="7">
    <source>
        <dbReference type="ARBA" id="ARBA00035138"/>
    </source>
</evidence>
<sequence length="222" mass="26200">MRIMNTNTLTTGITRFCDTFIPNSVYTQCVRWKRKPIWLPPVKSKMFRIPKRPVISTEEVLELQRLNNNYRTYMTSLRSYLCHFEMQNKVQLDKESIKQAEEEDFQTCSAINDEWNAEVAKQREVRLANVREKRKKYNLRKLLDKEKHEIKRKKYVDKQIKKAKEEAVTFITAENVDAAIEECLANIVDHNRALDLQGNWHDGTYSPVPPLEETQKPAVVKN</sequence>
<dbReference type="PANTHER" id="PTHR21035">
    <property type="entry name" value="28S RIBOSOMAL PROTEIN S26, MITOCHONDRIAL"/>
    <property type="match status" value="1"/>
</dbReference>
<dbReference type="InParanoid" id="E2A8L8"/>
<dbReference type="Proteomes" id="UP000000311">
    <property type="component" value="Unassembled WGS sequence"/>
</dbReference>
<dbReference type="InterPro" id="IPR026140">
    <property type="entry name" value="Ribosomal_mS26"/>
</dbReference>
<dbReference type="Pfam" id="PF14943">
    <property type="entry name" value="MRP-S26"/>
    <property type="match status" value="1"/>
</dbReference>
<keyword evidence="5" id="KW-0496">Mitochondrion</keyword>
<organism evidence="10">
    <name type="scientific">Camponotus floridanus</name>
    <name type="common">Florida carpenter ant</name>
    <dbReference type="NCBI Taxonomy" id="104421"/>
    <lineage>
        <taxon>Eukaryota</taxon>
        <taxon>Metazoa</taxon>
        <taxon>Ecdysozoa</taxon>
        <taxon>Arthropoda</taxon>
        <taxon>Hexapoda</taxon>
        <taxon>Insecta</taxon>
        <taxon>Pterygota</taxon>
        <taxon>Neoptera</taxon>
        <taxon>Endopterygota</taxon>
        <taxon>Hymenoptera</taxon>
        <taxon>Apocrita</taxon>
        <taxon>Aculeata</taxon>
        <taxon>Formicoidea</taxon>
        <taxon>Formicidae</taxon>
        <taxon>Formicinae</taxon>
        <taxon>Camponotus</taxon>
    </lineage>
</organism>
<evidence type="ECO:0000256" key="6">
    <source>
        <dbReference type="ARBA" id="ARBA00023274"/>
    </source>
</evidence>
<dbReference type="FunCoup" id="E2A8L8">
    <property type="interactions" value="363"/>
</dbReference>